<dbReference type="InterPro" id="IPR003653">
    <property type="entry name" value="Peptidase_C48_C"/>
</dbReference>
<dbReference type="AlphaFoldDB" id="A0AAN4ZHV9"/>
<feature type="region of interest" description="Disordered" evidence="4">
    <location>
        <begin position="124"/>
        <end position="170"/>
    </location>
</feature>
<accession>A0AAN4ZHV9</accession>
<dbReference type="Gene3D" id="1.10.150.50">
    <property type="entry name" value="Transcription Factor, Ets-1"/>
    <property type="match status" value="1"/>
</dbReference>
<reference evidence="7" key="1">
    <citation type="submission" date="2022-10" db="EMBL/GenBank/DDBJ databases">
        <title>Genome assembly of Pristionchus species.</title>
        <authorList>
            <person name="Yoshida K."/>
            <person name="Sommer R.J."/>
        </authorList>
    </citation>
    <scope>NUCLEOTIDE SEQUENCE [LARGE SCALE GENOMIC DNA]</scope>
    <source>
        <strain evidence="7">RS5460</strain>
    </source>
</reference>
<evidence type="ECO:0000313" key="7">
    <source>
        <dbReference type="Proteomes" id="UP001328107"/>
    </source>
</evidence>
<dbReference type="EMBL" id="BTRK01000002">
    <property type="protein sequence ID" value="GMR37990.1"/>
    <property type="molecule type" value="Genomic_DNA"/>
</dbReference>
<gene>
    <name evidence="6" type="ORF">PMAYCL1PPCAC_08185</name>
</gene>
<comment type="similarity">
    <text evidence="1">Belongs to the peptidase C48 family.</text>
</comment>
<evidence type="ECO:0000256" key="3">
    <source>
        <dbReference type="ARBA" id="ARBA00022801"/>
    </source>
</evidence>
<evidence type="ECO:0000256" key="1">
    <source>
        <dbReference type="ARBA" id="ARBA00005234"/>
    </source>
</evidence>
<keyword evidence="3" id="KW-0378">Hydrolase</keyword>
<dbReference type="Gene3D" id="3.30.310.130">
    <property type="entry name" value="Ubiquitin-related"/>
    <property type="match status" value="1"/>
</dbReference>
<dbReference type="Gene3D" id="1.10.418.20">
    <property type="match status" value="1"/>
</dbReference>
<dbReference type="SUPFAM" id="SSF47769">
    <property type="entry name" value="SAM/Pointed domain"/>
    <property type="match status" value="1"/>
</dbReference>
<proteinExistence type="inferred from homology"/>
<evidence type="ECO:0000256" key="2">
    <source>
        <dbReference type="ARBA" id="ARBA00022670"/>
    </source>
</evidence>
<feature type="non-terminal residue" evidence="6">
    <location>
        <position position="1"/>
    </location>
</feature>
<protein>
    <recommendedName>
        <fullName evidence="5">Ubiquitin-like protease family profile domain-containing protein</fullName>
    </recommendedName>
</protein>
<feature type="domain" description="Ubiquitin-like protease family profile" evidence="5">
    <location>
        <begin position="7"/>
        <end position="72"/>
    </location>
</feature>
<evidence type="ECO:0000259" key="5">
    <source>
        <dbReference type="Pfam" id="PF02902"/>
    </source>
</evidence>
<evidence type="ECO:0000256" key="4">
    <source>
        <dbReference type="SAM" id="MobiDB-lite"/>
    </source>
</evidence>
<organism evidence="6 7">
    <name type="scientific">Pristionchus mayeri</name>
    <dbReference type="NCBI Taxonomy" id="1317129"/>
    <lineage>
        <taxon>Eukaryota</taxon>
        <taxon>Metazoa</taxon>
        <taxon>Ecdysozoa</taxon>
        <taxon>Nematoda</taxon>
        <taxon>Chromadorea</taxon>
        <taxon>Rhabditida</taxon>
        <taxon>Rhabditina</taxon>
        <taxon>Diplogasteromorpha</taxon>
        <taxon>Diplogasteroidea</taxon>
        <taxon>Neodiplogasteridae</taxon>
        <taxon>Pristionchus</taxon>
    </lineage>
</organism>
<dbReference type="GO" id="GO:0008234">
    <property type="term" value="F:cysteine-type peptidase activity"/>
    <property type="evidence" value="ECO:0007669"/>
    <property type="project" value="InterPro"/>
</dbReference>
<dbReference type="Pfam" id="PF02902">
    <property type="entry name" value="Peptidase_C48"/>
    <property type="match status" value="1"/>
</dbReference>
<sequence length="354" mass="40068">LRACSFEVIRDFLEIMHDRTKKGAGEKLRKSAMGVIRPIGLPQQAAGSVDCGVFLVKYAEMFLAKPPAENKLRRGVQWKEWYEGMDKRGGKIREAIVKLIRAKTDKNIWKEFEKYNEVMRTKELKRKSSTRTRSTEVLTLDSDGEREEKERNKGKTNEPGPVEQQSSSSYAASVAASRDFTYEDAIRFSPSDVKVWMLKITNDERIANSFVHKEIDGKILLGFSKTDLFYRLNLCPDTVKKVLAEIERVRSLAPSCSKEHNGEPPAKTRKIEQPIATDRFLPLGLTVDQLHAWIMQKTGDNGAADLLKKARVDGDTLVQQSEPNLTRKYGLSSQSAKAVHDAVIGVEEDEYMEN</sequence>
<dbReference type="InterPro" id="IPR038765">
    <property type="entry name" value="Papain-like_cys_pep_sf"/>
</dbReference>
<dbReference type="SUPFAM" id="SSF54001">
    <property type="entry name" value="Cysteine proteinases"/>
    <property type="match status" value="1"/>
</dbReference>
<dbReference type="GO" id="GO:0006508">
    <property type="term" value="P:proteolysis"/>
    <property type="evidence" value="ECO:0007669"/>
    <property type="project" value="UniProtKB-KW"/>
</dbReference>
<evidence type="ECO:0000313" key="6">
    <source>
        <dbReference type="EMBL" id="GMR37990.1"/>
    </source>
</evidence>
<feature type="compositionally biased region" description="Basic and acidic residues" evidence="4">
    <location>
        <begin position="146"/>
        <end position="156"/>
    </location>
</feature>
<name>A0AAN4ZHV9_9BILA</name>
<keyword evidence="2" id="KW-0645">Protease</keyword>
<dbReference type="Proteomes" id="UP001328107">
    <property type="component" value="Unassembled WGS sequence"/>
</dbReference>
<dbReference type="InterPro" id="IPR013761">
    <property type="entry name" value="SAM/pointed_sf"/>
</dbReference>
<comment type="caution">
    <text evidence="6">The sequence shown here is derived from an EMBL/GenBank/DDBJ whole genome shotgun (WGS) entry which is preliminary data.</text>
</comment>
<keyword evidence="7" id="KW-1185">Reference proteome</keyword>